<evidence type="ECO:0000313" key="4">
    <source>
        <dbReference type="Proteomes" id="UP000037136"/>
    </source>
</evidence>
<feature type="domain" description="DUF3074" evidence="2">
    <location>
        <begin position="103"/>
        <end position="297"/>
    </location>
</feature>
<sequence>MASKQQQSPLVRLRGIDVSTQVPPASATAQELRPLLGRILEEGLALLNSMPSGCQGEEEEGGEEGSKWKSKGIKTFAHSVSPVQLFERTMTDEGKGGRSGETWAMRRSVHQDKAASGTASWTEWERFIKREHAESEKAFTPTVLSTHLRRSWDCAADVQDMTMGEDDSPWTDWTLKLQESVHKLPPPLQRRVFPVLQMTASARHRRDFIVVQIAVRNHDDDDDKDNKDKAGAAAGAGVVSGAYTSVERVRDAVSPDQGVEWLMATTSDARGLVPAWLQRLAVPGQIAKDVDLFLAWLVEEREKTRRRSS</sequence>
<protein>
    <recommendedName>
        <fullName evidence="2">DUF3074 domain-containing protein</fullName>
    </recommendedName>
</protein>
<comment type="caution">
    <text evidence="3">The sequence shown here is derived from an EMBL/GenBank/DDBJ whole genome shotgun (WGS) entry which is preliminary data.</text>
</comment>
<dbReference type="Pfam" id="PF11274">
    <property type="entry name" value="DUF3074"/>
    <property type="match status" value="1"/>
</dbReference>
<name>A0A2A9PDJ0_OPHUN</name>
<feature type="region of interest" description="Disordered" evidence="1">
    <location>
        <begin position="85"/>
        <end position="104"/>
    </location>
</feature>
<dbReference type="PANTHER" id="PTHR40370">
    <property type="entry name" value="EXPRESSED PROTEIN"/>
    <property type="match status" value="1"/>
</dbReference>
<reference evidence="3 4" key="1">
    <citation type="journal article" date="2015" name="BMC Genomics">
        <title>Gene expression during zombie ant biting behavior reflects the complexity underlying fungal parasitic behavioral manipulation.</title>
        <authorList>
            <person name="de Bekker C."/>
            <person name="Ohm R.A."/>
            <person name="Loreto R.G."/>
            <person name="Sebastian A."/>
            <person name="Albert I."/>
            <person name="Merrow M."/>
            <person name="Brachmann A."/>
            <person name="Hughes D.P."/>
        </authorList>
    </citation>
    <scope>NUCLEOTIDE SEQUENCE [LARGE SCALE GENOMIC DNA]</scope>
    <source>
        <strain evidence="3 4">SC16a</strain>
    </source>
</reference>
<dbReference type="OrthoDB" id="6423603at2759"/>
<evidence type="ECO:0000313" key="3">
    <source>
        <dbReference type="EMBL" id="PFH59284.1"/>
    </source>
</evidence>
<evidence type="ECO:0000256" key="1">
    <source>
        <dbReference type="SAM" id="MobiDB-lite"/>
    </source>
</evidence>
<gene>
    <name evidence="3" type="ORF">XA68_12576</name>
</gene>
<reference evidence="3 4" key="2">
    <citation type="journal article" date="2017" name="Sci. Rep.">
        <title>Ant-infecting Ophiocordyceps genomes reveal a high diversity of potential behavioral manipulation genes and a possible major role for enterotoxins.</title>
        <authorList>
            <person name="de Bekker C."/>
            <person name="Ohm R.A."/>
            <person name="Evans H.C."/>
            <person name="Brachmann A."/>
            <person name="Hughes D.P."/>
        </authorList>
    </citation>
    <scope>NUCLEOTIDE SEQUENCE [LARGE SCALE GENOMIC DNA]</scope>
    <source>
        <strain evidence="3 4">SC16a</strain>
    </source>
</reference>
<keyword evidence="4" id="KW-1185">Reference proteome</keyword>
<accession>A0A2A9PDJ0</accession>
<feature type="compositionally biased region" description="Basic and acidic residues" evidence="1">
    <location>
        <begin position="89"/>
        <end position="98"/>
    </location>
</feature>
<dbReference type="Proteomes" id="UP000037136">
    <property type="component" value="Unassembled WGS sequence"/>
</dbReference>
<dbReference type="PANTHER" id="PTHR40370:SF1">
    <property type="entry name" value="DUF3074 DOMAIN-CONTAINING PROTEIN"/>
    <property type="match status" value="1"/>
</dbReference>
<proteinExistence type="predicted"/>
<dbReference type="InterPro" id="IPR024500">
    <property type="entry name" value="DUF3074"/>
</dbReference>
<dbReference type="AlphaFoldDB" id="A0A2A9PDJ0"/>
<organism evidence="3 4">
    <name type="scientific">Ophiocordyceps unilateralis</name>
    <name type="common">Zombie-ant fungus</name>
    <name type="synonym">Torrubia unilateralis</name>
    <dbReference type="NCBI Taxonomy" id="268505"/>
    <lineage>
        <taxon>Eukaryota</taxon>
        <taxon>Fungi</taxon>
        <taxon>Dikarya</taxon>
        <taxon>Ascomycota</taxon>
        <taxon>Pezizomycotina</taxon>
        <taxon>Sordariomycetes</taxon>
        <taxon>Hypocreomycetidae</taxon>
        <taxon>Hypocreales</taxon>
        <taxon>Ophiocordycipitaceae</taxon>
        <taxon>Ophiocordyceps</taxon>
    </lineage>
</organism>
<feature type="region of interest" description="Disordered" evidence="1">
    <location>
        <begin position="50"/>
        <end position="69"/>
    </location>
</feature>
<feature type="region of interest" description="Disordered" evidence="1">
    <location>
        <begin position="1"/>
        <end position="26"/>
    </location>
</feature>
<evidence type="ECO:0000259" key="2">
    <source>
        <dbReference type="Pfam" id="PF11274"/>
    </source>
</evidence>
<dbReference type="EMBL" id="LAZP02000211">
    <property type="protein sequence ID" value="PFH59284.1"/>
    <property type="molecule type" value="Genomic_DNA"/>
</dbReference>
<dbReference type="STRING" id="268505.A0A2A9PDJ0"/>